<feature type="transmembrane region" description="Helical" evidence="1">
    <location>
        <begin position="87"/>
        <end position="114"/>
    </location>
</feature>
<proteinExistence type="predicted"/>
<evidence type="ECO:0000313" key="3">
    <source>
        <dbReference type="Proteomes" id="UP000032160"/>
    </source>
</evidence>
<keyword evidence="1" id="KW-1133">Transmembrane helix</keyword>
<dbReference type="HOGENOM" id="CLU_141028_1_0_5"/>
<evidence type="ECO:0000256" key="1">
    <source>
        <dbReference type="SAM" id="Phobius"/>
    </source>
</evidence>
<dbReference type="AlphaFoldDB" id="X5MCN2"/>
<dbReference type="Proteomes" id="UP000032160">
    <property type="component" value="Chromosome I"/>
</dbReference>
<sequence length="141" mass="14524">MRMVLGYILAVVVVLIVGAGAHAFFNQGDLAALGGEFSIGQRVEWILHDIAGMARLYGPIMGGALLVAFLVAGLVSRFMSGLRSIVFVVAGGVAVAVALTAMTQVFGITAIASAREMDGFIGQIIAGALAGLTYVMVKRPA</sequence>
<keyword evidence="1" id="KW-0812">Transmembrane</keyword>
<accession>X5MCN2</accession>
<name>X5MCN2_9HYPH</name>
<dbReference type="OrthoDB" id="9888576at2"/>
<gene>
    <name evidence="2" type="ORF">BN1012_Phect1143</name>
</gene>
<evidence type="ECO:0000313" key="2">
    <source>
        <dbReference type="EMBL" id="CDO59357.1"/>
    </source>
</evidence>
<keyword evidence="1" id="KW-0472">Membrane</keyword>
<protein>
    <submittedName>
        <fullName evidence="2">Uncharacterized protein</fullName>
    </submittedName>
</protein>
<keyword evidence="3" id="KW-1185">Reference proteome</keyword>
<reference evidence="2 3" key="1">
    <citation type="journal article" date="2014" name="Front. Genet.">
        <title>Genome and metabolic network of "Candidatus Phaeomarinobacter ectocarpi" Ec32, a new candidate genus of Alphaproteobacteria frequently associated with brown algae.</title>
        <authorList>
            <person name="Dittami S.M."/>
            <person name="Barbeyron T."/>
            <person name="Boyen C."/>
            <person name="Cambefort J."/>
            <person name="Collet G."/>
            <person name="Delage L."/>
            <person name="Gobet A."/>
            <person name="Groisillier A."/>
            <person name="Leblanc C."/>
            <person name="Michel G."/>
            <person name="Scornet D."/>
            <person name="Siegel A."/>
            <person name="Tapia J.E."/>
            <person name="Tonon T."/>
        </authorList>
    </citation>
    <scope>NUCLEOTIDE SEQUENCE [LARGE SCALE GENOMIC DNA]</scope>
    <source>
        <strain evidence="2 3">Ec32</strain>
    </source>
</reference>
<feature type="transmembrane region" description="Helical" evidence="1">
    <location>
        <begin position="56"/>
        <end position="75"/>
    </location>
</feature>
<dbReference type="EMBL" id="HG966617">
    <property type="protein sequence ID" value="CDO59357.1"/>
    <property type="molecule type" value="Genomic_DNA"/>
</dbReference>
<feature type="transmembrane region" description="Helical" evidence="1">
    <location>
        <begin position="120"/>
        <end position="137"/>
    </location>
</feature>
<organism evidence="2 3">
    <name type="scientific">Candidatus Phaeomarinibacter ectocarpi</name>
    <dbReference type="NCBI Taxonomy" id="1458461"/>
    <lineage>
        <taxon>Bacteria</taxon>
        <taxon>Pseudomonadati</taxon>
        <taxon>Pseudomonadota</taxon>
        <taxon>Alphaproteobacteria</taxon>
        <taxon>Hyphomicrobiales</taxon>
        <taxon>Parvibaculaceae</taxon>
        <taxon>Candidatus Phaeomarinibacter</taxon>
    </lineage>
</organism>
<dbReference type="KEGG" id="pect:BN1012_Phect1143"/>
<dbReference type="RefSeq" id="WP_052535359.1">
    <property type="nucleotide sequence ID" value="NZ_HG966617.1"/>
</dbReference>